<protein>
    <recommendedName>
        <fullName evidence="3">Alpha-galactosidase NEW3 domain-containing protein</fullName>
    </recommendedName>
</protein>
<keyword evidence="1" id="KW-0472">Membrane</keyword>
<dbReference type="Pfam" id="PF10633">
    <property type="entry name" value="NPCBM_assoc"/>
    <property type="match status" value="1"/>
</dbReference>
<evidence type="ECO:0000313" key="4">
    <source>
        <dbReference type="EMBL" id="KYO52730.1"/>
    </source>
</evidence>
<evidence type="ECO:0000313" key="5">
    <source>
        <dbReference type="Proteomes" id="UP000075787"/>
    </source>
</evidence>
<accession>A0A162L1K4</accession>
<keyword evidence="2" id="KW-0732">Signal</keyword>
<organism evidence="4 5">
    <name type="scientific">Tistrella mobilis</name>
    <dbReference type="NCBI Taxonomy" id="171437"/>
    <lineage>
        <taxon>Bacteria</taxon>
        <taxon>Pseudomonadati</taxon>
        <taxon>Pseudomonadota</taxon>
        <taxon>Alphaproteobacteria</taxon>
        <taxon>Geminicoccales</taxon>
        <taxon>Geminicoccaceae</taxon>
        <taxon>Tistrella</taxon>
    </lineage>
</organism>
<keyword evidence="1" id="KW-1133">Transmembrane helix</keyword>
<feature type="chain" id="PRO_5007836950" description="Alpha-galactosidase NEW3 domain-containing protein" evidence="2">
    <location>
        <begin position="29"/>
        <end position="393"/>
    </location>
</feature>
<feature type="signal peptide" evidence="2">
    <location>
        <begin position="1"/>
        <end position="28"/>
    </location>
</feature>
<dbReference type="AlphaFoldDB" id="A0A162L1K4"/>
<dbReference type="InterPro" id="IPR013783">
    <property type="entry name" value="Ig-like_fold"/>
</dbReference>
<evidence type="ECO:0000256" key="2">
    <source>
        <dbReference type="SAM" id="SignalP"/>
    </source>
</evidence>
<reference evidence="4 5" key="1">
    <citation type="submission" date="2015-12" db="EMBL/GenBank/DDBJ databases">
        <title>Genome sequence of Tistrella mobilis MCCC 1A02139.</title>
        <authorList>
            <person name="Lu L."/>
            <person name="Lai Q."/>
            <person name="Shao Z."/>
            <person name="Qian P."/>
        </authorList>
    </citation>
    <scope>NUCLEOTIDE SEQUENCE [LARGE SCALE GENOMIC DNA]</scope>
    <source>
        <strain evidence="4 5">MCCC 1A02139</strain>
    </source>
</reference>
<comment type="caution">
    <text evidence="4">The sequence shown here is derived from an EMBL/GenBank/DDBJ whole genome shotgun (WGS) entry which is preliminary data.</text>
</comment>
<evidence type="ECO:0000256" key="1">
    <source>
        <dbReference type="SAM" id="Phobius"/>
    </source>
</evidence>
<name>A0A162L1K4_9PROT</name>
<dbReference type="Gene3D" id="2.60.40.10">
    <property type="entry name" value="Immunoglobulins"/>
    <property type="match status" value="1"/>
</dbReference>
<dbReference type="EMBL" id="LPZR01000146">
    <property type="protein sequence ID" value="KYO52730.1"/>
    <property type="molecule type" value="Genomic_DNA"/>
</dbReference>
<dbReference type="OrthoDB" id="8631677at2"/>
<dbReference type="Proteomes" id="UP000075787">
    <property type="component" value="Unassembled WGS sequence"/>
</dbReference>
<proteinExistence type="predicted"/>
<keyword evidence="1" id="KW-0812">Transmembrane</keyword>
<feature type="domain" description="Alpha-galactosidase NEW3" evidence="3">
    <location>
        <begin position="274"/>
        <end position="347"/>
    </location>
</feature>
<dbReference type="PANTHER" id="PTHR39198:SF1">
    <property type="entry name" value="ALPHA-GALACTOSIDASE NEW3 DOMAIN-CONTAINING PROTEIN"/>
    <property type="match status" value="1"/>
</dbReference>
<dbReference type="InterPro" id="IPR018905">
    <property type="entry name" value="A-galactase_NEW3"/>
</dbReference>
<dbReference type="PANTHER" id="PTHR39198">
    <property type="entry name" value="HYPOTHETICAL MEMBRANE PROTEIN, CONSERVED"/>
    <property type="match status" value="1"/>
</dbReference>
<evidence type="ECO:0000259" key="3">
    <source>
        <dbReference type="Pfam" id="PF10633"/>
    </source>
</evidence>
<sequence length="393" mass="40517">MMKTMLLRAAVIAALLMPAAIAPMAASAETSSGPDGFWMTTPYPDLAVKPGETASIPLTLRNQGLPPQRATLDVSGLPEGWTSTLKGGGREIGAVMVGPDDRERITLEVTPPKTGASAPVPLAVNARHDGETTTLPLTIRLSDAAGGGLKLAPELPALRGTARTTFSFRIKVTNQSGEGGLFNLSAQAPDGFQTRFKRGYGTEEITGLPIEPGASETLTLEVVPLRTAPAGRYPVKVAVTGGEVSAATDLGIEITGQPDLAISGPQERLSGDVVAGEQTEFPFTVTNTGSAPAEGLEMSATPPSGWKVEFAPQQIPSLAPGADAQVAVRITPSEKAVAGDYVVGVRAGSGSLSQSVQFRTTVTTSTLWGMIGLGVIAVAVLVLAGAVLRYGRR</sequence>
<gene>
    <name evidence="4" type="ORF">AUP44_04440</name>
</gene>
<feature type="transmembrane region" description="Helical" evidence="1">
    <location>
        <begin position="367"/>
        <end position="388"/>
    </location>
</feature>